<evidence type="ECO:0000256" key="1">
    <source>
        <dbReference type="SAM" id="SignalP"/>
    </source>
</evidence>
<reference evidence="2" key="1">
    <citation type="submission" date="2021-03" db="EMBL/GenBank/DDBJ databases">
        <authorList>
            <person name="Lu T."/>
            <person name="Wang Q."/>
            <person name="Han X."/>
        </authorList>
    </citation>
    <scope>NUCLEOTIDE SEQUENCE</scope>
    <source>
        <strain evidence="2">WQ 2009</strain>
    </source>
</reference>
<feature type="chain" id="PRO_5035718688" evidence="1">
    <location>
        <begin position="20"/>
        <end position="148"/>
    </location>
</feature>
<comment type="caution">
    <text evidence="2">The sequence shown here is derived from an EMBL/GenBank/DDBJ whole genome shotgun (WGS) entry which is preliminary data.</text>
</comment>
<sequence>MRNSLLCLAAAGLLFSACQQNNSTHKATAGTAADSAVSDGHTAQNSLDWASTYEGVLPCADCEGIKTTLTLKEDLTYLLREEYLKKDVVNEEQGSFNWNKEGTSITVNRQDGGFLKFFVGENQLRSLDQAGKEITGPLASSYILKQQP</sequence>
<protein>
    <submittedName>
        <fullName evidence="2">Copper resistance protein NlpE N-terminal domain-containing protein</fullName>
    </submittedName>
</protein>
<gene>
    <name evidence="2" type="ORF">J5U18_05920</name>
</gene>
<name>A0A8T4HEG1_9SPHI</name>
<dbReference type="Pfam" id="PF04170">
    <property type="entry name" value="NlpE"/>
    <property type="match status" value="1"/>
</dbReference>
<feature type="signal peptide" evidence="1">
    <location>
        <begin position="1"/>
        <end position="19"/>
    </location>
</feature>
<proteinExistence type="predicted"/>
<accession>A0A8T4HEG1</accession>
<keyword evidence="1" id="KW-0732">Signal</keyword>
<evidence type="ECO:0000313" key="2">
    <source>
        <dbReference type="EMBL" id="MBP3943101.1"/>
    </source>
</evidence>
<dbReference type="RefSeq" id="WP_353546588.1">
    <property type="nucleotide sequence ID" value="NZ_JAGKSB010000005.1"/>
</dbReference>
<dbReference type="PROSITE" id="PS51257">
    <property type="entry name" value="PROKAR_LIPOPROTEIN"/>
    <property type="match status" value="1"/>
</dbReference>
<dbReference type="Proteomes" id="UP000679691">
    <property type="component" value="Unassembled WGS sequence"/>
</dbReference>
<keyword evidence="3" id="KW-1185">Reference proteome</keyword>
<evidence type="ECO:0000313" key="3">
    <source>
        <dbReference type="Proteomes" id="UP000679691"/>
    </source>
</evidence>
<dbReference type="Gene3D" id="2.40.128.640">
    <property type="match status" value="1"/>
</dbReference>
<dbReference type="InterPro" id="IPR007298">
    <property type="entry name" value="Cu-R_lipoprotein_NlpE"/>
</dbReference>
<organism evidence="2 3">
    <name type="scientific">Rhinopithecimicrobium faecis</name>
    <dbReference type="NCBI Taxonomy" id="2820698"/>
    <lineage>
        <taxon>Bacteria</taxon>
        <taxon>Pseudomonadati</taxon>
        <taxon>Bacteroidota</taxon>
        <taxon>Sphingobacteriia</taxon>
        <taxon>Sphingobacteriales</taxon>
        <taxon>Sphingobacteriaceae</taxon>
        <taxon>Rhinopithecimicrobium</taxon>
    </lineage>
</organism>
<dbReference type="AlphaFoldDB" id="A0A8T4HEG1"/>
<dbReference type="EMBL" id="JAGKSB010000005">
    <property type="protein sequence ID" value="MBP3943101.1"/>
    <property type="molecule type" value="Genomic_DNA"/>
</dbReference>